<sequence>MTNLQIQTEEPPLSQTPLLISIQQQLENENEGNHHHNNNYNENKKDQDVQVDGEIVEESLVRLERFLTLLGFNQDSPLSLVVSWSVFAAVGVVTPLVALSMCECPECDRYEIQSFEMAIVAFQASLAAVSLLCLSHNLRKYGLRRFLFVDRYSGKLHCFHRDYVAQISGSMRMLFLWVLPCFILKTVREIIRIFYVQHGSWWLSLAILSALIISWTYMSTISLSACILFHLVCSLQVIHFDDYGKLLQRESDVLVFMEEHIRLRYHLSKISHRFRIYLLLEFLVVTASQVVTLLQVTGYGQMLTFINGGDFAVSPTLYVQSIYAFRLKELIPFISPFLFVLLFLSGIHTSSGGGHHYLSACCDKNFS</sequence>
<feature type="transmembrane region" description="Helical" evidence="1">
    <location>
        <begin position="299"/>
        <end position="318"/>
    </location>
</feature>
<feature type="transmembrane region" description="Helical" evidence="1">
    <location>
        <begin position="330"/>
        <end position="348"/>
    </location>
</feature>
<accession>A0A445KNI3</accession>
<keyword evidence="3" id="KW-1185">Reference proteome</keyword>
<dbReference type="PANTHER" id="PTHR31963">
    <property type="entry name" value="RAS GUANINE NUCLEOTIDE EXCHANGE FACTOR K"/>
    <property type="match status" value="1"/>
</dbReference>
<feature type="transmembrane region" description="Helical" evidence="1">
    <location>
        <begin position="274"/>
        <end position="293"/>
    </location>
</feature>
<comment type="caution">
    <text evidence="2">The sequence shown here is derived from an EMBL/GenBank/DDBJ whole genome shotgun (WGS) entry which is preliminary data.</text>
</comment>
<dbReference type="AlphaFoldDB" id="A0A445KNI3"/>
<dbReference type="EMBL" id="QZWG01000005">
    <property type="protein sequence ID" value="RZC12472.1"/>
    <property type="molecule type" value="Genomic_DNA"/>
</dbReference>
<keyword evidence="1" id="KW-0472">Membrane</keyword>
<name>A0A445KNI3_GLYSO</name>
<proteinExistence type="predicted"/>
<feature type="transmembrane region" description="Helical" evidence="1">
    <location>
        <begin position="81"/>
        <end position="102"/>
    </location>
</feature>
<feature type="transmembrane region" description="Helical" evidence="1">
    <location>
        <begin position="114"/>
        <end position="138"/>
    </location>
</feature>
<gene>
    <name evidence="2" type="ORF">D0Y65_012313</name>
</gene>
<evidence type="ECO:0000256" key="1">
    <source>
        <dbReference type="SAM" id="Phobius"/>
    </source>
</evidence>
<feature type="transmembrane region" description="Helical" evidence="1">
    <location>
        <begin position="221"/>
        <end position="240"/>
    </location>
</feature>
<dbReference type="PANTHER" id="PTHR31963:SF2">
    <property type="entry name" value="ZINC FINGER CONSTANS-LIKE PROTEIN (DUF3537)"/>
    <property type="match status" value="1"/>
</dbReference>
<organism evidence="2 3">
    <name type="scientific">Glycine soja</name>
    <name type="common">Wild soybean</name>
    <dbReference type="NCBI Taxonomy" id="3848"/>
    <lineage>
        <taxon>Eukaryota</taxon>
        <taxon>Viridiplantae</taxon>
        <taxon>Streptophyta</taxon>
        <taxon>Embryophyta</taxon>
        <taxon>Tracheophyta</taxon>
        <taxon>Spermatophyta</taxon>
        <taxon>Magnoliopsida</taxon>
        <taxon>eudicotyledons</taxon>
        <taxon>Gunneridae</taxon>
        <taxon>Pentapetalae</taxon>
        <taxon>rosids</taxon>
        <taxon>fabids</taxon>
        <taxon>Fabales</taxon>
        <taxon>Fabaceae</taxon>
        <taxon>Papilionoideae</taxon>
        <taxon>50 kb inversion clade</taxon>
        <taxon>NPAAA clade</taxon>
        <taxon>indigoferoid/millettioid clade</taxon>
        <taxon>Phaseoleae</taxon>
        <taxon>Glycine</taxon>
        <taxon>Glycine subgen. Soja</taxon>
    </lineage>
</organism>
<evidence type="ECO:0000313" key="3">
    <source>
        <dbReference type="Proteomes" id="UP000289340"/>
    </source>
</evidence>
<keyword evidence="1" id="KW-0812">Transmembrane</keyword>
<keyword evidence="1" id="KW-1133">Transmembrane helix</keyword>
<dbReference type="Pfam" id="PF12056">
    <property type="entry name" value="DUF3537"/>
    <property type="match status" value="1"/>
</dbReference>
<protein>
    <submittedName>
        <fullName evidence="2">Uncharacterized protein</fullName>
    </submittedName>
</protein>
<evidence type="ECO:0000313" key="2">
    <source>
        <dbReference type="EMBL" id="RZC12472.1"/>
    </source>
</evidence>
<reference evidence="2 3" key="1">
    <citation type="submission" date="2018-09" db="EMBL/GenBank/DDBJ databases">
        <title>A high-quality reference genome of wild soybean provides a powerful tool to mine soybean genomes.</title>
        <authorList>
            <person name="Xie M."/>
            <person name="Chung C.Y.L."/>
            <person name="Li M.-W."/>
            <person name="Wong F.-L."/>
            <person name="Chan T.-F."/>
            <person name="Lam H.-M."/>
        </authorList>
    </citation>
    <scope>NUCLEOTIDE SEQUENCE [LARGE SCALE GENOMIC DNA]</scope>
    <source>
        <strain evidence="3">cv. W05</strain>
        <tissue evidence="2">Hypocotyl of etiolated seedlings</tissue>
    </source>
</reference>
<dbReference type="InterPro" id="IPR021924">
    <property type="entry name" value="DUF3537"/>
</dbReference>
<dbReference type="Proteomes" id="UP000289340">
    <property type="component" value="Chromosome 5"/>
</dbReference>